<organism evidence="2">
    <name type="scientific">Oryza brachyantha</name>
    <name type="common">malo sina</name>
    <dbReference type="NCBI Taxonomy" id="4533"/>
    <lineage>
        <taxon>Eukaryota</taxon>
        <taxon>Viridiplantae</taxon>
        <taxon>Streptophyta</taxon>
        <taxon>Embryophyta</taxon>
        <taxon>Tracheophyta</taxon>
        <taxon>Spermatophyta</taxon>
        <taxon>Magnoliopsida</taxon>
        <taxon>Liliopsida</taxon>
        <taxon>Poales</taxon>
        <taxon>Poaceae</taxon>
        <taxon>BOP clade</taxon>
        <taxon>Oryzoideae</taxon>
        <taxon>Oryzeae</taxon>
        <taxon>Oryzinae</taxon>
        <taxon>Oryza</taxon>
    </lineage>
</organism>
<dbReference type="AlphaFoldDB" id="J3LZM6"/>
<feature type="region of interest" description="Disordered" evidence="1">
    <location>
        <begin position="1"/>
        <end position="33"/>
    </location>
</feature>
<accession>J3LZM6</accession>
<name>J3LZM6_ORYBR</name>
<dbReference type="Gramene" id="OB04G26010.1">
    <property type="protein sequence ID" value="OB04G26010.1"/>
    <property type="gene ID" value="OB04G26010"/>
</dbReference>
<dbReference type="Proteomes" id="UP000006038">
    <property type="component" value="Chromosome 4"/>
</dbReference>
<reference evidence="2" key="2">
    <citation type="submission" date="2013-04" db="UniProtKB">
        <authorList>
            <consortium name="EnsemblPlants"/>
        </authorList>
    </citation>
    <scope>IDENTIFICATION</scope>
</reference>
<reference evidence="2" key="1">
    <citation type="journal article" date="2013" name="Nat. Commun.">
        <title>Whole-genome sequencing of Oryza brachyantha reveals mechanisms underlying Oryza genome evolution.</title>
        <authorList>
            <person name="Chen J."/>
            <person name="Huang Q."/>
            <person name="Gao D."/>
            <person name="Wang J."/>
            <person name="Lang Y."/>
            <person name="Liu T."/>
            <person name="Li B."/>
            <person name="Bai Z."/>
            <person name="Luis Goicoechea J."/>
            <person name="Liang C."/>
            <person name="Chen C."/>
            <person name="Zhang W."/>
            <person name="Sun S."/>
            <person name="Liao Y."/>
            <person name="Zhang X."/>
            <person name="Yang L."/>
            <person name="Song C."/>
            <person name="Wang M."/>
            <person name="Shi J."/>
            <person name="Liu G."/>
            <person name="Liu J."/>
            <person name="Zhou H."/>
            <person name="Zhou W."/>
            <person name="Yu Q."/>
            <person name="An N."/>
            <person name="Chen Y."/>
            <person name="Cai Q."/>
            <person name="Wang B."/>
            <person name="Liu B."/>
            <person name="Min J."/>
            <person name="Huang Y."/>
            <person name="Wu H."/>
            <person name="Li Z."/>
            <person name="Zhang Y."/>
            <person name="Yin Y."/>
            <person name="Song W."/>
            <person name="Jiang J."/>
            <person name="Jackson S.A."/>
            <person name="Wing R.A."/>
            <person name="Wang J."/>
            <person name="Chen M."/>
        </authorList>
    </citation>
    <scope>NUCLEOTIDE SEQUENCE [LARGE SCALE GENOMIC DNA]</scope>
    <source>
        <strain evidence="2">cv. IRGC 101232</strain>
    </source>
</reference>
<sequence length="88" mass="9865">MGVAARVDPNPSYLLHEDMQRGGARVQRPTRAGRRPMLPAPLAFLLRLPRRPNLYALNQPRGSWSARSDVKAARAWHHAWCGGDVVQD</sequence>
<dbReference type="HOGENOM" id="CLU_2472661_0_0_1"/>
<dbReference type="EnsemblPlants" id="OB04G26010.1">
    <property type="protein sequence ID" value="OB04G26010.1"/>
    <property type="gene ID" value="OB04G26010"/>
</dbReference>
<keyword evidence="3" id="KW-1185">Reference proteome</keyword>
<proteinExistence type="predicted"/>
<protein>
    <submittedName>
        <fullName evidence="2">Uncharacterized protein</fullName>
    </submittedName>
</protein>
<evidence type="ECO:0000313" key="2">
    <source>
        <dbReference type="EnsemblPlants" id="OB04G26010.1"/>
    </source>
</evidence>
<evidence type="ECO:0000313" key="3">
    <source>
        <dbReference type="Proteomes" id="UP000006038"/>
    </source>
</evidence>
<evidence type="ECO:0000256" key="1">
    <source>
        <dbReference type="SAM" id="MobiDB-lite"/>
    </source>
</evidence>